<dbReference type="AlphaFoldDB" id="A0A563UJG3"/>
<dbReference type="InterPro" id="IPR004919">
    <property type="entry name" value="GmrSD_N"/>
</dbReference>
<sequence length="555" mass="65853">MEYRTTINNIFSPRKHTFAVPTYQRAYSWEKERQVAQFLSDLKDHPDSVEQYHYGHFLFERDEVKPNKFWVIDGQQRMTTAIIFLSAIYQVLSKLSEHQRDSFNLRQEYLISSDDQQKFHTVAYDNNFFINLVIENRQDKVDTRSRQRIKEAFDYFSEQISISPLHEVIKWKELIENAKITTDIVNDKAEATQIFTFQNDRGKGLTNLEKLKAFLMLQIFLSCKNTDTDPNETIGFIEKEFEHVYRAIEKIKIATEDQVLGYHTTAFLPYGDTAIDRIKNSISKLKSEAIQKWIKNFVVELKRSFEFAISIQAKRKTYSFVGDILFLDQASCFPLLLKLFHYHENDPQMEKVLRLIEIILFRLKYTTGSYYTNSLPTIANRYQGNDIRELIKQLWNHAKFGFQPYWSFEADFNRRLDGDNHYTGLTRYLLWKYENSLRDGVREPYMLFPEFKNLYGTPKLENTLDHWMPRNPYEIEYEQEFKDKYLNNIGNLVLSTRGRNASDSNNLPGNRSTYSTLISRQLLEDFKGSWGKEQISLRQSYIVAFAKHYWDPDKA</sequence>
<dbReference type="InterPro" id="IPR011089">
    <property type="entry name" value="GmrSD_C"/>
</dbReference>
<dbReference type="RefSeq" id="WP_146380404.1">
    <property type="nucleotide sequence ID" value="NZ_VOEJ01000001.1"/>
</dbReference>
<protein>
    <submittedName>
        <fullName evidence="3">DUF262 domain-containing protein</fullName>
    </submittedName>
</protein>
<name>A0A563UJG3_9SPHI</name>
<comment type="caution">
    <text evidence="3">The sequence shown here is derived from an EMBL/GenBank/DDBJ whole genome shotgun (WGS) entry which is preliminary data.</text>
</comment>
<gene>
    <name evidence="3" type="ORF">FPZ43_03255</name>
</gene>
<evidence type="ECO:0000259" key="1">
    <source>
        <dbReference type="Pfam" id="PF03235"/>
    </source>
</evidence>
<evidence type="ECO:0000313" key="4">
    <source>
        <dbReference type="Proteomes" id="UP000320042"/>
    </source>
</evidence>
<accession>A0A563UJG3</accession>
<keyword evidence="4" id="KW-1185">Reference proteome</keyword>
<dbReference type="Pfam" id="PF03235">
    <property type="entry name" value="GmrSD_N"/>
    <property type="match status" value="1"/>
</dbReference>
<proteinExistence type="predicted"/>
<evidence type="ECO:0000313" key="3">
    <source>
        <dbReference type="EMBL" id="TWR31507.1"/>
    </source>
</evidence>
<dbReference type="PANTHER" id="PTHR35149:SF1">
    <property type="entry name" value="DUF5655 DOMAIN-CONTAINING PROTEIN"/>
    <property type="match status" value="1"/>
</dbReference>
<organism evidence="3 4">
    <name type="scientific">Mucilaginibacter pallidiroseus</name>
    <dbReference type="NCBI Taxonomy" id="2599295"/>
    <lineage>
        <taxon>Bacteria</taxon>
        <taxon>Pseudomonadati</taxon>
        <taxon>Bacteroidota</taxon>
        <taxon>Sphingobacteriia</taxon>
        <taxon>Sphingobacteriales</taxon>
        <taxon>Sphingobacteriaceae</taxon>
        <taxon>Mucilaginibacter</taxon>
    </lineage>
</organism>
<evidence type="ECO:0000259" key="2">
    <source>
        <dbReference type="Pfam" id="PF07510"/>
    </source>
</evidence>
<feature type="domain" description="GmrSD restriction endonucleases N-terminal" evidence="1">
    <location>
        <begin position="7"/>
        <end position="216"/>
    </location>
</feature>
<dbReference type="Pfam" id="PF07510">
    <property type="entry name" value="GmrSD_C"/>
    <property type="match status" value="1"/>
</dbReference>
<reference evidence="3 4" key="1">
    <citation type="submission" date="2019-07" db="EMBL/GenBank/DDBJ databases">
        <authorList>
            <person name="Kim J."/>
        </authorList>
    </citation>
    <scope>NUCLEOTIDE SEQUENCE [LARGE SCALE GENOMIC DNA]</scope>
    <source>
        <strain evidence="4">dk17</strain>
    </source>
</reference>
<dbReference type="Proteomes" id="UP000320042">
    <property type="component" value="Unassembled WGS sequence"/>
</dbReference>
<dbReference type="PANTHER" id="PTHR35149">
    <property type="entry name" value="SLL5132 PROTEIN"/>
    <property type="match status" value="1"/>
</dbReference>
<dbReference type="OrthoDB" id="9798761at2"/>
<dbReference type="EMBL" id="VOEJ01000001">
    <property type="protein sequence ID" value="TWR31507.1"/>
    <property type="molecule type" value="Genomic_DNA"/>
</dbReference>
<feature type="domain" description="GmrSD restriction endonucleases C-terminal" evidence="2">
    <location>
        <begin position="410"/>
        <end position="543"/>
    </location>
</feature>